<feature type="non-terminal residue" evidence="2">
    <location>
        <position position="1"/>
    </location>
</feature>
<sequence length="56" mass="6740">PLAVEGERERERRWWLIALICDVKTKGGIQREAQGGRGMQRRRKRRNEKTEDMRCE</sequence>
<accession>H1VHP4</accession>
<feature type="region of interest" description="Disordered" evidence="1">
    <location>
        <begin position="28"/>
        <end position="56"/>
    </location>
</feature>
<name>H1VHP4_COLHI</name>
<evidence type="ECO:0000256" key="1">
    <source>
        <dbReference type="SAM" id="MobiDB-lite"/>
    </source>
</evidence>
<dbReference type="AlphaFoldDB" id="H1VHP4"/>
<evidence type="ECO:0000313" key="2">
    <source>
        <dbReference type="EMBL" id="CCF39747.1"/>
    </source>
</evidence>
<dbReference type="HOGENOM" id="CLU_3019814_0_0_1"/>
<protein>
    <submittedName>
        <fullName evidence="2">Uncharacterized protein</fullName>
    </submittedName>
</protein>
<proteinExistence type="predicted"/>
<evidence type="ECO:0000313" key="3">
    <source>
        <dbReference type="Proteomes" id="UP000007174"/>
    </source>
</evidence>
<organism evidence="2 3">
    <name type="scientific">Colletotrichum higginsianum (strain IMI 349063)</name>
    <name type="common">Crucifer anthracnose fungus</name>
    <dbReference type="NCBI Taxonomy" id="759273"/>
    <lineage>
        <taxon>Eukaryota</taxon>
        <taxon>Fungi</taxon>
        <taxon>Dikarya</taxon>
        <taxon>Ascomycota</taxon>
        <taxon>Pezizomycotina</taxon>
        <taxon>Sordariomycetes</taxon>
        <taxon>Hypocreomycetidae</taxon>
        <taxon>Glomerellales</taxon>
        <taxon>Glomerellaceae</taxon>
        <taxon>Colletotrichum</taxon>
        <taxon>Colletotrichum destructivum species complex</taxon>
    </lineage>
</organism>
<reference evidence="3" key="1">
    <citation type="journal article" date="2012" name="Nat. Genet.">
        <title>Lifestyle transitions in plant pathogenic Colletotrichum fungi deciphered by genome and transcriptome analyses.</title>
        <authorList>
            <person name="O'Connell R.J."/>
            <person name="Thon M.R."/>
            <person name="Hacquard S."/>
            <person name="Amyotte S.G."/>
            <person name="Kleemann J."/>
            <person name="Torres M.F."/>
            <person name="Damm U."/>
            <person name="Buiate E.A."/>
            <person name="Epstein L."/>
            <person name="Alkan N."/>
            <person name="Altmueller J."/>
            <person name="Alvarado-Balderrama L."/>
            <person name="Bauser C.A."/>
            <person name="Becker C."/>
            <person name="Birren B.W."/>
            <person name="Chen Z."/>
            <person name="Choi J."/>
            <person name="Crouch J.A."/>
            <person name="Duvick J.P."/>
            <person name="Farman M.A."/>
            <person name="Gan P."/>
            <person name="Heiman D."/>
            <person name="Henrissat B."/>
            <person name="Howard R.J."/>
            <person name="Kabbage M."/>
            <person name="Koch C."/>
            <person name="Kracher B."/>
            <person name="Kubo Y."/>
            <person name="Law A.D."/>
            <person name="Lebrun M.-H."/>
            <person name="Lee Y.-H."/>
            <person name="Miyara I."/>
            <person name="Moore N."/>
            <person name="Neumann U."/>
            <person name="Nordstroem K."/>
            <person name="Panaccione D.G."/>
            <person name="Panstruga R."/>
            <person name="Place M."/>
            <person name="Proctor R.H."/>
            <person name="Prusky D."/>
            <person name="Rech G."/>
            <person name="Reinhardt R."/>
            <person name="Rollins J.A."/>
            <person name="Rounsley S."/>
            <person name="Schardl C.L."/>
            <person name="Schwartz D.C."/>
            <person name="Shenoy N."/>
            <person name="Shirasu K."/>
            <person name="Sikhakolli U.R."/>
            <person name="Stueber K."/>
            <person name="Sukno S.A."/>
            <person name="Sweigard J.A."/>
            <person name="Takano Y."/>
            <person name="Takahara H."/>
            <person name="Trail F."/>
            <person name="van der Does H.C."/>
            <person name="Voll L.M."/>
            <person name="Will I."/>
            <person name="Young S."/>
            <person name="Zeng Q."/>
            <person name="Zhang J."/>
            <person name="Zhou S."/>
            <person name="Dickman M.B."/>
            <person name="Schulze-Lefert P."/>
            <person name="Ver Loren van Themaat E."/>
            <person name="Ma L.-J."/>
            <person name="Vaillancourt L.J."/>
        </authorList>
    </citation>
    <scope>NUCLEOTIDE SEQUENCE [LARGE SCALE GENOMIC DNA]</scope>
    <source>
        <strain evidence="3">IMI 349063</strain>
    </source>
</reference>
<feature type="non-terminal residue" evidence="2">
    <location>
        <position position="56"/>
    </location>
</feature>
<gene>
    <name evidence="2" type="ORF">CH063_10501</name>
</gene>
<dbReference type="Proteomes" id="UP000007174">
    <property type="component" value="Unassembled WGS sequence"/>
</dbReference>
<dbReference type="EMBL" id="CACQ02003675">
    <property type="protein sequence ID" value="CCF39747.1"/>
    <property type="molecule type" value="Genomic_DNA"/>
</dbReference>